<evidence type="ECO:0000256" key="2">
    <source>
        <dbReference type="ARBA" id="ARBA00023043"/>
    </source>
</evidence>
<dbReference type="EMBL" id="HACG01025931">
    <property type="protein sequence ID" value="CEK72796.1"/>
    <property type="molecule type" value="Transcribed_RNA"/>
</dbReference>
<name>A0A0B6ZY75_9EUPU</name>
<dbReference type="SUPFAM" id="SSF48403">
    <property type="entry name" value="Ankyrin repeat"/>
    <property type="match status" value="1"/>
</dbReference>
<evidence type="ECO:0000256" key="3">
    <source>
        <dbReference type="PROSITE-ProRule" id="PRU00023"/>
    </source>
</evidence>
<evidence type="ECO:0000256" key="4">
    <source>
        <dbReference type="SAM" id="MobiDB-lite"/>
    </source>
</evidence>
<dbReference type="InterPro" id="IPR036770">
    <property type="entry name" value="Ankyrin_rpt-contain_sf"/>
</dbReference>
<dbReference type="AlphaFoldDB" id="A0A0B6ZY75"/>
<dbReference type="SMART" id="SM00248">
    <property type="entry name" value="ANK"/>
    <property type="match status" value="1"/>
</dbReference>
<feature type="region of interest" description="Disordered" evidence="4">
    <location>
        <begin position="259"/>
        <end position="290"/>
    </location>
</feature>
<feature type="compositionally biased region" description="Low complexity" evidence="4">
    <location>
        <begin position="268"/>
        <end position="290"/>
    </location>
</feature>
<dbReference type="PROSITE" id="PS50088">
    <property type="entry name" value="ANK_REPEAT"/>
    <property type="match status" value="2"/>
</dbReference>
<evidence type="ECO:0000313" key="5">
    <source>
        <dbReference type="EMBL" id="CEK72796.1"/>
    </source>
</evidence>
<feature type="compositionally biased region" description="Low complexity" evidence="4">
    <location>
        <begin position="123"/>
        <end position="133"/>
    </location>
</feature>
<accession>A0A0B6ZY75</accession>
<dbReference type="Gene3D" id="1.25.40.20">
    <property type="entry name" value="Ankyrin repeat-containing domain"/>
    <property type="match status" value="1"/>
</dbReference>
<evidence type="ECO:0000256" key="1">
    <source>
        <dbReference type="ARBA" id="ARBA00022737"/>
    </source>
</evidence>
<proteinExistence type="predicted"/>
<dbReference type="Pfam" id="PF12796">
    <property type="entry name" value="Ank_2"/>
    <property type="match status" value="1"/>
</dbReference>
<feature type="repeat" description="ANK" evidence="3">
    <location>
        <begin position="1"/>
        <end position="21"/>
    </location>
</feature>
<sequence length="488" mass="55018">GHLNIVRLLIRHGANVNARNTRGDTPLHLAAFRGYAEITQCLIAAGADCRLVNLNSLTAEHEATVQGHHDLGSYLRSKRNERYACKTQEGDHVLNSMIQLDSPSLDVTTESSSYHQEIEKKQQTQFSNQQNQQHDNGVGVETKKWDYPSISELHNYDTNNINHILFITLDPPVDSKFTDSSFDDSDNCLSQKRATKRSFSYAPCSSKTTTTDQESSQHSNYLYKQFGKGSSEHLPHISSSNIPLRTDLILPSEPNFKFSQDNHKLDTRSSNFSPRRNSTSSSSSFYTDNSYDTGNDTQSLLSNESDVSINISNYKCEDSHKLSNSCLKTEEEDNLFLSLGVRNPPAVKYTSPCTKFRSEDFAEFSDVCDSTLFSLRSLKYGWSLSLPSEPSSDSKDYAVYCKDKRYSSEINCLSTDDKGFCTSLNNLPKVCSQYESHNDICKEPKCSQFDVDKSYRPFIDRMHSNDLSLLSNTDKSDISMTCVNIPFK</sequence>
<feature type="repeat" description="ANK" evidence="3">
    <location>
        <begin position="22"/>
        <end position="54"/>
    </location>
</feature>
<gene>
    <name evidence="5" type="primary">ORF83979</name>
</gene>
<protein>
    <submittedName>
        <fullName evidence="5">Uncharacterized protein</fullName>
    </submittedName>
</protein>
<dbReference type="InterPro" id="IPR002110">
    <property type="entry name" value="Ankyrin_rpt"/>
</dbReference>
<dbReference type="PANTHER" id="PTHR24201">
    <property type="entry name" value="ANK_REP_REGION DOMAIN-CONTAINING PROTEIN"/>
    <property type="match status" value="1"/>
</dbReference>
<reference evidence="5" key="1">
    <citation type="submission" date="2014-12" db="EMBL/GenBank/DDBJ databases">
        <title>Insight into the proteome of Arion vulgaris.</title>
        <authorList>
            <person name="Aradska J."/>
            <person name="Bulat T."/>
            <person name="Smidak R."/>
            <person name="Sarate P."/>
            <person name="Gangsoo J."/>
            <person name="Sialana F."/>
            <person name="Bilban M."/>
            <person name="Lubec G."/>
        </authorList>
    </citation>
    <scope>NUCLEOTIDE SEQUENCE</scope>
    <source>
        <tissue evidence="5">Skin</tissue>
    </source>
</reference>
<organism evidence="5">
    <name type="scientific">Arion vulgaris</name>
    <dbReference type="NCBI Taxonomy" id="1028688"/>
    <lineage>
        <taxon>Eukaryota</taxon>
        <taxon>Metazoa</taxon>
        <taxon>Spiralia</taxon>
        <taxon>Lophotrochozoa</taxon>
        <taxon>Mollusca</taxon>
        <taxon>Gastropoda</taxon>
        <taxon>Heterobranchia</taxon>
        <taxon>Euthyneura</taxon>
        <taxon>Panpulmonata</taxon>
        <taxon>Eupulmonata</taxon>
        <taxon>Stylommatophora</taxon>
        <taxon>Helicina</taxon>
        <taxon>Arionoidea</taxon>
        <taxon>Arionidae</taxon>
        <taxon>Arion</taxon>
    </lineage>
</organism>
<feature type="region of interest" description="Disordered" evidence="4">
    <location>
        <begin position="111"/>
        <end position="139"/>
    </location>
</feature>
<dbReference type="InterPro" id="IPR050776">
    <property type="entry name" value="Ank_Repeat/CDKN_Inhibitor"/>
</dbReference>
<keyword evidence="1" id="KW-0677">Repeat</keyword>
<keyword evidence="2 3" id="KW-0040">ANK repeat</keyword>
<feature type="non-terminal residue" evidence="5">
    <location>
        <position position="1"/>
    </location>
</feature>
<dbReference type="PROSITE" id="PS50297">
    <property type="entry name" value="ANK_REP_REGION"/>
    <property type="match status" value="2"/>
</dbReference>